<dbReference type="PANTHER" id="PTHR21461">
    <property type="entry name" value="GLYCOSYLTRANSFERASE FAMILY 92 PROTEIN"/>
    <property type="match status" value="1"/>
</dbReference>
<feature type="chain" id="PRO_5008901173" description="Glycosyltransferase family 92 protein" evidence="4">
    <location>
        <begin position="21"/>
        <end position="319"/>
    </location>
</feature>
<keyword evidence="2" id="KW-0812">Transmembrane</keyword>
<gene>
    <name evidence="5" type="ORF">g.30437</name>
</gene>
<keyword evidence="3" id="KW-0472">Membrane</keyword>
<dbReference type="GO" id="GO:0016757">
    <property type="term" value="F:glycosyltransferase activity"/>
    <property type="evidence" value="ECO:0007669"/>
    <property type="project" value="TreeGrafter"/>
</dbReference>
<accession>A0A1D1ZQD2</accession>
<dbReference type="GO" id="GO:0005737">
    <property type="term" value="C:cytoplasm"/>
    <property type="evidence" value="ECO:0007669"/>
    <property type="project" value="TreeGrafter"/>
</dbReference>
<feature type="signal peptide" evidence="4">
    <location>
        <begin position="1"/>
        <end position="20"/>
    </location>
</feature>
<evidence type="ECO:0000256" key="3">
    <source>
        <dbReference type="ARBA" id="ARBA00022989"/>
    </source>
</evidence>
<proteinExistence type="predicted"/>
<name>A0A1D1ZQD2_AUXPR</name>
<protein>
    <recommendedName>
        <fullName evidence="6">Glycosyltransferase family 92 protein</fullName>
    </recommendedName>
</protein>
<keyword evidence="4" id="KW-0732">Signal</keyword>
<dbReference type="PANTHER" id="PTHR21461:SF69">
    <property type="entry name" value="GLYCOSYLTRANSFERASE FAMILY 92 PROTEIN"/>
    <property type="match status" value="1"/>
</dbReference>
<sequence length="319" mass="35721">MQLVLIVLLIGTAGLQDAAGANDGTQDWPSHTDAGYMAICLSAANEHRDIVDWATYHEARGIDKIYIIDMGLDSMQPELEKAGLIQSGVVEHRHVSMAAVREDLLKNSGLKIPPNFKQLQAYELCLRDHRHKHRWMAFIDADEYLTVLEPAASLRSILADYEHLGGLGVHWRIFGAAGRIRRPSGRIVEDYHMCCAVRSGEDRHVKSILNTEFAQHFQSVHHANYTGGRVTTNTCGEAIPRYTAAAPCLERLALRHYVTKSLWDFTQKLARGSGMSRRKDWTYFYRVQKMAWQDCRLPAAWPLGRGPVDEGGLGAVTAS</sequence>
<keyword evidence="3" id="KW-1133">Transmembrane helix</keyword>
<reference evidence="5" key="1">
    <citation type="submission" date="2015-08" db="EMBL/GenBank/DDBJ databases">
        <authorList>
            <person name="Babu N.S."/>
            <person name="Beckwith C.J."/>
            <person name="Beseler K.G."/>
            <person name="Brison A."/>
            <person name="Carone J.V."/>
            <person name="Caskin T.P."/>
            <person name="Diamond M."/>
            <person name="Durham M.E."/>
            <person name="Foxe J.M."/>
            <person name="Go M."/>
            <person name="Henderson B.A."/>
            <person name="Jones I.B."/>
            <person name="McGettigan J.A."/>
            <person name="Micheletti S.J."/>
            <person name="Nasrallah M.E."/>
            <person name="Ortiz D."/>
            <person name="Piller C.R."/>
            <person name="Privatt S.R."/>
            <person name="Schneider S.L."/>
            <person name="Sharp S."/>
            <person name="Smith T.C."/>
            <person name="Stanton J.D."/>
            <person name="Ullery H.E."/>
            <person name="Wilson R.J."/>
            <person name="Serrano M.G."/>
            <person name="Buck G."/>
            <person name="Lee V."/>
            <person name="Wang Y."/>
            <person name="Carvalho R."/>
            <person name="Voegtly L."/>
            <person name="Shi R."/>
            <person name="Duckworth R."/>
            <person name="Johnson A."/>
            <person name="Loviza R."/>
            <person name="Walstead R."/>
            <person name="Shah Z."/>
            <person name="Kiflezghi M."/>
            <person name="Wade K."/>
            <person name="Ball S.L."/>
            <person name="Bradley K.W."/>
            <person name="Asai D.J."/>
            <person name="Bowman C.A."/>
            <person name="Russell D.A."/>
            <person name="Pope W.H."/>
            <person name="Jacobs-Sera D."/>
            <person name="Hendrix R.W."/>
            <person name="Hatfull G.F."/>
        </authorList>
    </citation>
    <scope>NUCLEOTIDE SEQUENCE</scope>
</reference>
<dbReference type="EMBL" id="GDKF01009687">
    <property type="protein sequence ID" value="JAT68935.1"/>
    <property type="molecule type" value="Transcribed_RNA"/>
</dbReference>
<dbReference type="GO" id="GO:0016020">
    <property type="term" value="C:membrane"/>
    <property type="evidence" value="ECO:0007669"/>
    <property type="project" value="UniProtKB-SubCell"/>
</dbReference>
<comment type="subcellular location">
    <subcellularLocation>
        <location evidence="1">Membrane</location>
        <topology evidence="1">Single-pass membrane protein</topology>
    </subcellularLocation>
</comment>
<evidence type="ECO:0000256" key="4">
    <source>
        <dbReference type="SAM" id="SignalP"/>
    </source>
</evidence>
<evidence type="ECO:0000313" key="5">
    <source>
        <dbReference type="EMBL" id="JAT68935.1"/>
    </source>
</evidence>
<evidence type="ECO:0000256" key="1">
    <source>
        <dbReference type="ARBA" id="ARBA00004167"/>
    </source>
</evidence>
<evidence type="ECO:0008006" key="6">
    <source>
        <dbReference type="Google" id="ProtNLM"/>
    </source>
</evidence>
<organism evidence="5">
    <name type="scientific">Auxenochlorella protothecoides</name>
    <name type="common">Green microalga</name>
    <name type="synonym">Chlorella protothecoides</name>
    <dbReference type="NCBI Taxonomy" id="3075"/>
    <lineage>
        <taxon>Eukaryota</taxon>
        <taxon>Viridiplantae</taxon>
        <taxon>Chlorophyta</taxon>
        <taxon>core chlorophytes</taxon>
        <taxon>Trebouxiophyceae</taxon>
        <taxon>Chlorellales</taxon>
        <taxon>Chlorellaceae</taxon>
        <taxon>Auxenochlorella</taxon>
    </lineage>
</organism>
<dbReference type="AlphaFoldDB" id="A0A1D1ZQD2"/>
<evidence type="ECO:0000256" key="2">
    <source>
        <dbReference type="ARBA" id="ARBA00022692"/>
    </source>
</evidence>